<evidence type="ECO:0000313" key="6">
    <source>
        <dbReference type="EMBL" id="XAN08934.1"/>
    </source>
</evidence>
<dbReference type="PANTHER" id="PTHR42798">
    <property type="entry name" value="LIPOPROTEIN-RELEASING SYSTEM ATP-BINDING PROTEIN LOLD"/>
    <property type="match status" value="1"/>
</dbReference>
<proteinExistence type="inferred from homology"/>
<dbReference type="Gene3D" id="3.40.50.300">
    <property type="entry name" value="P-loop containing nucleotide triphosphate hydrolases"/>
    <property type="match status" value="1"/>
</dbReference>
<dbReference type="SMART" id="SM00382">
    <property type="entry name" value="AAA"/>
    <property type="match status" value="1"/>
</dbReference>
<evidence type="ECO:0000256" key="1">
    <source>
        <dbReference type="ARBA" id="ARBA00005417"/>
    </source>
</evidence>
<evidence type="ECO:0000256" key="3">
    <source>
        <dbReference type="ARBA" id="ARBA00022741"/>
    </source>
</evidence>
<accession>A0ABZ3FV39</accession>
<protein>
    <submittedName>
        <fullName evidence="6">ABC transporter ATP-binding protein</fullName>
    </submittedName>
</protein>
<dbReference type="InterPro" id="IPR027417">
    <property type="entry name" value="P-loop_NTPase"/>
</dbReference>
<dbReference type="GO" id="GO:0005524">
    <property type="term" value="F:ATP binding"/>
    <property type="evidence" value="ECO:0007669"/>
    <property type="project" value="UniProtKB-KW"/>
</dbReference>
<dbReference type="RefSeq" id="WP_425310367.1">
    <property type="nucleotide sequence ID" value="NZ_CP154795.1"/>
</dbReference>
<keyword evidence="7" id="KW-1185">Reference proteome</keyword>
<reference evidence="6 7" key="1">
    <citation type="submission" date="2024-04" db="EMBL/GenBank/DDBJ databases">
        <title>Isolation of an actinomycete strain from pig manure.</title>
        <authorList>
            <person name="Gong T."/>
            <person name="Yu Z."/>
            <person name="An M."/>
            <person name="Wei C."/>
            <person name="Yang W."/>
            <person name="Liu L."/>
        </authorList>
    </citation>
    <scope>NUCLEOTIDE SEQUENCE [LARGE SCALE GENOMIC DNA]</scope>
    <source>
        <strain evidence="6 7">ZF39</strain>
    </source>
</reference>
<dbReference type="PANTHER" id="PTHR42798:SF7">
    <property type="entry name" value="ALPHA-D-RIBOSE 1-METHYLPHOSPHONATE 5-TRIPHOSPHATE SYNTHASE SUBUNIT PHNL"/>
    <property type="match status" value="1"/>
</dbReference>
<dbReference type="InterPro" id="IPR003439">
    <property type="entry name" value="ABC_transporter-like_ATP-bd"/>
</dbReference>
<evidence type="ECO:0000256" key="4">
    <source>
        <dbReference type="ARBA" id="ARBA00022840"/>
    </source>
</evidence>
<sequence length="246" mass="26723">MTILRTRELTKDYQARVLHGIDLAIEPGQFVTIMGPSGSGKSTLLHLLSGMDTPTSGQVFLGDDELTALGEADLTDLRLRRLGFVFQEPHLLRTLTLRDNIVLPGFLADDEPREAVVARADALLERLSITELADRDVTQASGGQLQRIGICRALINTPEVIFGDEPTGALNSSTAAQILDIFGEVNQDGTTIVLVTHDPQVAVRGDRVVMLVDGRIAEDVDLGQYAPEDRTERLQQVSALMATRGI</sequence>
<evidence type="ECO:0000313" key="7">
    <source>
        <dbReference type="Proteomes" id="UP001442841"/>
    </source>
</evidence>
<keyword evidence="2" id="KW-0813">Transport</keyword>
<feature type="domain" description="ABC transporter" evidence="5">
    <location>
        <begin position="4"/>
        <end position="238"/>
    </location>
</feature>
<name>A0ABZ3FV39_9ACTN</name>
<dbReference type="Pfam" id="PF00005">
    <property type="entry name" value="ABC_tran"/>
    <property type="match status" value="1"/>
</dbReference>
<gene>
    <name evidence="6" type="ORF">AADG42_17005</name>
</gene>
<evidence type="ECO:0000259" key="5">
    <source>
        <dbReference type="PROSITE" id="PS50893"/>
    </source>
</evidence>
<dbReference type="InterPro" id="IPR003593">
    <property type="entry name" value="AAA+_ATPase"/>
</dbReference>
<dbReference type="CDD" id="cd03255">
    <property type="entry name" value="ABC_MJ0796_LolCDE_FtsE"/>
    <property type="match status" value="1"/>
</dbReference>
<comment type="similarity">
    <text evidence="1">Belongs to the ABC transporter superfamily.</text>
</comment>
<keyword evidence="3" id="KW-0547">Nucleotide-binding</keyword>
<dbReference type="PROSITE" id="PS50893">
    <property type="entry name" value="ABC_TRANSPORTER_2"/>
    <property type="match status" value="1"/>
</dbReference>
<dbReference type="EMBL" id="CP154795">
    <property type="protein sequence ID" value="XAN08934.1"/>
    <property type="molecule type" value="Genomic_DNA"/>
</dbReference>
<organism evidence="6 7">
    <name type="scientific">Ammonicoccus fulvus</name>
    <dbReference type="NCBI Taxonomy" id="3138240"/>
    <lineage>
        <taxon>Bacteria</taxon>
        <taxon>Bacillati</taxon>
        <taxon>Actinomycetota</taxon>
        <taxon>Actinomycetes</taxon>
        <taxon>Propionibacteriales</taxon>
        <taxon>Propionibacteriaceae</taxon>
        <taxon>Ammonicoccus</taxon>
    </lineage>
</organism>
<keyword evidence="4 6" id="KW-0067">ATP-binding</keyword>
<evidence type="ECO:0000256" key="2">
    <source>
        <dbReference type="ARBA" id="ARBA00022448"/>
    </source>
</evidence>
<dbReference type="Proteomes" id="UP001442841">
    <property type="component" value="Chromosome"/>
</dbReference>
<dbReference type="SUPFAM" id="SSF52540">
    <property type="entry name" value="P-loop containing nucleoside triphosphate hydrolases"/>
    <property type="match status" value="1"/>
</dbReference>
<dbReference type="InterPro" id="IPR017911">
    <property type="entry name" value="MacB-like_ATP-bd"/>
</dbReference>